<dbReference type="Gene3D" id="3.10.450.50">
    <property type="match status" value="1"/>
</dbReference>
<dbReference type="Gene3D" id="3.90.550.10">
    <property type="entry name" value="Spore Coat Polysaccharide Biosynthesis Protein SpsA, Chain A"/>
    <property type="match status" value="2"/>
</dbReference>
<proteinExistence type="predicted"/>
<name>A0A1H2FNV7_9GAMM</name>
<dbReference type="InterPro" id="IPR004027">
    <property type="entry name" value="SEC_C_motif"/>
</dbReference>
<keyword evidence="1 4" id="KW-0808">Transferase</keyword>
<dbReference type="InterPro" id="IPR029044">
    <property type="entry name" value="Nucleotide-diphossugar_trans"/>
</dbReference>
<evidence type="ECO:0000256" key="2">
    <source>
        <dbReference type="SAM" id="MobiDB-lite"/>
    </source>
</evidence>
<protein>
    <submittedName>
        <fullName evidence="4">Glycosyltransferase, GT2 family</fullName>
    </submittedName>
</protein>
<organism evidence="4 5">
    <name type="scientific">Halopseudomonas salegens</name>
    <dbReference type="NCBI Taxonomy" id="1434072"/>
    <lineage>
        <taxon>Bacteria</taxon>
        <taxon>Pseudomonadati</taxon>
        <taxon>Pseudomonadota</taxon>
        <taxon>Gammaproteobacteria</taxon>
        <taxon>Pseudomonadales</taxon>
        <taxon>Pseudomonadaceae</taxon>
        <taxon>Halopseudomonas</taxon>
    </lineage>
</organism>
<dbReference type="Proteomes" id="UP000243924">
    <property type="component" value="Chromosome I"/>
</dbReference>
<feature type="region of interest" description="Disordered" evidence="2">
    <location>
        <begin position="26"/>
        <end position="46"/>
    </location>
</feature>
<gene>
    <name evidence="4" type="ORF">SAMN05216210_1694</name>
</gene>
<dbReference type="InterPro" id="IPR027791">
    <property type="entry name" value="Galactosyl_T_C"/>
</dbReference>
<reference evidence="5" key="1">
    <citation type="submission" date="2016-10" db="EMBL/GenBank/DDBJ databases">
        <authorList>
            <person name="Varghese N."/>
            <person name="Submissions S."/>
        </authorList>
    </citation>
    <scope>NUCLEOTIDE SEQUENCE [LARGE SCALE GENOMIC DNA]</scope>
    <source>
        <strain evidence="5">CECT 8338</strain>
    </source>
</reference>
<dbReference type="Pfam" id="PF13704">
    <property type="entry name" value="Glyco_tranf_2_4"/>
    <property type="match status" value="1"/>
</dbReference>
<dbReference type="PANTHER" id="PTHR43630">
    <property type="entry name" value="POLY-BETA-1,6-N-ACETYL-D-GLUCOSAMINE SYNTHASE"/>
    <property type="match status" value="1"/>
</dbReference>
<evidence type="ECO:0000256" key="1">
    <source>
        <dbReference type="ARBA" id="ARBA00022679"/>
    </source>
</evidence>
<dbReference type="OrthoDB" id="9815923at2"/>
<dbReference type="SUPFAM" id="SSF103642">
    <property type="entry name" value="Sec-C motif"/>
    <property type="match status" value="1"/>
</dbReference>
<feature type="domain" description="Galactosyltransferase C-terminal" evidence="3">
    <location>
        <begin position="233"/>
        <end position="278"/>
    </location>
</feature>
<dbReference type="EMBL" id="LT629787">
    <property type="protein sequence ID" value="SDU08985.1"/>
    <property type="molecule type" value="Genomic_DNA"/>
</dbReference>
<accession>A0A1H2FNV7</accession>
<dbReference type="AlphaFoldDB" id="A0A1H2FNV7"/>
<keyword evidence="5" id="KW-1185">Reference proteome</keyword>
<dbReference type="GO" id="GO:0016740">
    <property type="term" value="F:transferase activity"/>
    <property type="evidence" value="ECO:0007669"/>
    <property type="project" value="UniProtKB-KW"/>
</dbReference>
<dbReference type="SUPFAM" id="SSF53448">
    <property type="entry name" value="Nucleotide-diphospho-sugar transferases"/>
    <property type="match status" value="2"/>
</dbReference>
<dbReference type="STRING" id="1434072.SAMN05216210_1694"/>
<evidence type="ECO:0000259" key="3">
    <source>
        <dbReference type="Pfam" id="PF02709"/>
    </source>
</evidence>
<sequence>MSTQSRNAPCSCGSGKRYKHCCGQAAANDQPADTQQPALPDRPKKPLFALAPLPSQPDGRPVLSIVMPWFRKLADMRRVLPINALYFARSGIEVILVMDEPSEEQAVLELLNFYPDIRWQVVVNDQPHDWRPPCCAINVGLRHAQGDYVLVMSPESACVTDVPAAALRTLLEYPQAIALGQVGFACFEELESHLYTNPHLYRDHAAYLQQAQELARQFDCAVPDIFRIASFYGSICAPKAAFEAVHGYDENFTVWGGDDDNLRVRMELAGYQNLFCPHMRLLHLEDRLRRGGEQYDADDIFRKCAISTAQANDASWGQDFARVALCSGPIKNTTGIDWESSIRKTVPFIEPAKAGSRRRCSVCGNHQHYAKAFSCRHCEAGILGSAPTAQWKPRIACLMQLHDEERDLPGCLDHLAGYVDGIIALDDGSTDATAAILAAHPAVVECLHNPASSTREWNEPENRRRLLQKAQDLGYDWVLTCDADQRFERLFLEQIHELAGCFEPGKQAVLSLSMRELWDDPLQYRVDGLWGSKQTGCFFSVPKGSIHLPGTKAFHGDWFTDVLHEGGKIHRARFHLYHLKMVDKASRLERRDFYQRLDPANRLQQAGYDYLTDEGPELQLERIAPERAYDIDTLSERYRALIND</sequence>
<dbReference type="Pfam" id="PF02810">
    <property type="entry name" value="SEC-C"/>
    <property type="match status" value="1"/>
</dbReference>
<dbReference type="Pfam" id="PF02709">
    <property type="entry name" value="Glyco_transf_7C"/>
    <property type="match status" value="1"/>
</dbReference>
<evidence type="ECO:0000313" key="4">
    <source>
        <dbReference type="EMBL" id="SDU08985.1"/>
    </source>
</evidence>
<evidence type="ECO:0000313" key="5">
    <source>
        <dbReference type="Proteomes" id="UP000243924"/>
    </source>
</evidence>
<dbReference type="PANTHER" id="PTHR43630:SF2">
    <property type="entry name" value="GLYCOSYLTRANSFERASE"/>
    <property type="match status" value="1"/>
</dbReference>